<reference evidence="14 15" key="1">
    <citation type="submission" date="2018-03" db="EMBL/GenBank/DDBJ databases">
        <title>Genomic Encyclopedia of Archaeal and Bacterial Type Strains, Phase II (KMG-II): from individual species to whole genera.</title>
        <authorList>
            <person name="Goeker M."/>
        </authorList>
    </citation>
    <scope>NUCLEOTIDE SEQUENCE [LARGE SCALE GENOMIC DNA]</scope>
    <source>
        <strain evidence="14 15">DSM 29328</strain>
    </source>
</reference>
<dbReference type="EC" id="2.7.1.130" evidence="3 13"/>
<dbReference type="GO" id="GO:0005886">
    <property type="term" value="C:plasma membrane"/>
    <property type="evidence" value="ECO:0007669"/>
    <property type="project" value="TreeGrafter"/>
</dbReference>
<dbReference type="RefSeq" id="WP_106207291.1">
    <property type="nucleotide sequence ID" value="NZ_PVTD01000011.1"/>
</dbReference>
<dbReference type="PANTHER" id="PTHR42724">
    <property type="entry name" value="TETRAACYLDISACCHARIDE 4'-KINASE"/>
    <property type="match status" value="1"/>
</dbReference>
<evidence type="ECO:0000256" key="1">
    <source>
        <dbReference type="ARBA" id="ARBA00002274"/>
    </source>
</evidence>
<dbReference type="PANTHER" id="PTHR42724:SF1">
    <property type="entry name" value="TETRAACYLDISACCHARIDE 4'-KINASE, MITOCHONDRIAL-RELATED"/>
    <property type="match status" value="1"/>
</dbReference>
<organism evidence="14 15">
    <name type="scientific">Aliiruegeria haliotis</name>
    <dbReference type="NCBI Taxonomy" id="1280846"/>
    <lineage>
        <taxon>Bacteria</taxon>
        <taxon>Pseudomonadati</taxon>
        <taxon>Pseudomonadota</taxon>
        <taxon>Alphaproteobacteria</taxon>
        <taxon>Rhodobacterales</taxon>
        <taxon>Roseobacteraceae</taxon>
        <taxon>Aliiruegeria</taxon>
    </lineage>
</organism>
<evidence type="ECO:0000256" key="7">
    <source>
        <dbReference type="ARBA" id="ARBA00022679"/>
    </source>
</evidence>
<evidence type="ECO:0000256" key="8">
    <source>
        <dbReference type="ARBA" id="ARBA00022741"/>
    </source>
</evidence>
<dbReference type="Pfam" id="PF02606">
    <property type="entry name" value="LpxK"/>
    <property type="match status" value="1"/>
</dbReference>
<gene>
    <name evidence="13" type="primary">lpxK</name>
    <name evidence="14" type="ORF">CLV78_11172</name>
</gene>
<dbReference type="NCBIfam" id="TIGR00682">
    <property type="entry name" value="lpxK"/>
    <property type="match status" value="1"/>
</dbReference>
<feature type="binding site" evidence="13">
    <location>
        <begin position="55"/>
        <end position="62"/>
    </location>
    <ligand>
        <name>ATP</name>
        <dbReference type="ChEBI" id="CHEBI:30616"/>
    </ligand>
</feature>
<keyword evidence="10 13" id="KW-0067">ATP-binding</keyword>
<evidence type="ECO:0000256" key="2">
    <source>
        <dbReference type="ARBA" id="ARBA00004870"/>
    </source>
</evidence>
<dbReference type="GO" id="GO:0009029">
    <property type="term" value="F:lipid-A 4'-kinase activity"/>
    <property type="evidence" value="ECO:0007669"/>
    <property type="project" value="UniProtKB-UniRule"/>
</dbReference>
<dbReference type="SUPFAM" id="SSF52540">
    <property type="entry name" value="P-loop containing nucleoside triphosphate hydrolases"/>
    <property type="match status" value="1"/>
</dbReference>
<name>A0A2T0RID5_9RHOB</name>
<comment type="caution">
    <text evidence="14">The sequence shown here is derived from an EMBL/GenBank/DDBJ whole genome shotgun (WGS) entry which is preliminary data.</text>
</comment>
<evidence type="ECO:0000256" key="3">
    <source>
        <dbReference type="ARBA" id="ARBA00012071"/>
    </source>
</evidence>
<dbReference type="GO" id="GO:0009244">
    <property type="term" value="P:lipopolysaccharide core region biosynthetic process"/>
    <property type="evidence" value="ECO:0007669"/>
    <property type="project" value="TreeGrafter"/>
</dbReference>
<dbReference type="AlphaFoldDB" id="A0A2T0RID5"/>
<proteinExistence type="inferred from homology"/>
<keyword evidence="9 13" id="KW-0418">Kinase</keyword>
<keyword evidence="8 13" id="KW-0547">Nucleotide-binding</keyword>
<comment type="similarity">
    <text evidence="13">Belongs to the LpxK family.</text>
</comment>
<evidence type="ECO:0000256" key="10">
    <source>
        <dbReference type="ARBA" id="ARBA00022840"/>
    </source>
</evidence>
<comment type="pathway">
    <text evidence="2 13">Glycolipid biosynthesis; lipid IV(A) biosynthesis; lipid IV(A) from (3R)-3-hydroxytetradecanoyl-[acyl-carrier-protein] and UDP-N-acetyl-alpha-D-glucosamine: step 6/6.</text>
</comment>
<evidence type="ECO:0000256" key="9">
    <source>
        <dbReference type="ARBA" id="ARBA00022777"/>
    </source>
</evidence>
<evidence type="ECO:0000313" key="14">
    <source>
        <dbReference type="EMBL" id="PRY20918.1"/>
    </source>
</evidence>
<comment type="function">
    <text evidence="1 13">Transfers the gamma-phosphate of ATP to the 4'-position of a tetraacyldisaccharide 1-phosphate intermediate (termed DS-1-P) to form tetraacyldisaccharide 1,4'-bis-phosphate (lipid IVA).</text>
</comment>
<evidence type="ECO:0000256" key="6">
    <source>
        <dbReference type="ARBA" id="ARBA00022556"/>
    </source>
</evidence>
<dbReference type="GO" id="GO:0005524">
    <property type="term" value="F:ATP binding"/>
    <property type="evidence" value="ECO:0007669"/>
    <property type="project" value="UniProtKB-UniRule"/>
</dbReference>
<dbReference type="Proteomes" id="UP000239480">
    <property type="component" value="Unassembled WGS sequence"/>
</dbReference>
<accession>A0A2T0RID5</accession>
<evidence type="ECO:0000256" key="12">
    <source>
        <dbReference type="ARBA" id="ARBA00029757"/>
    </source>
</evidence>
<keyword evidence="7 13" id="KW-0808">Transferase</keyword>
<evidence type="ECO:0000256" key="4">
    <source>
        <dbReference type="ARBA" id="ARBA00016436"/>
    </source>
</evidence>
<dbReference type="GO" id="GO:0009245">
    <property type="term" value="P:lipid A biosynthetic process"/>
    <property type="evidence" value="ECO:0007669"/>
    <property type="project" value="UniProtKB-UniRule"/>
</dbReference>
<dbReference type="EMBL" id="PVTD01000011">
    <property type="protein sequence ID" value="PRY20918.1"/>
    <property type="molecule type" value="Genomic_DNA"/>
</dbReference>
<dbReference type="InterPro" id="IPR027417">
    <property type="entry name" value="P-loop_NTPase"/>
</dbReference>
<keyword evidence="15" id="KW-1185">Reference proteome</keyword>
<keyword evidence="5 13" id="KW-0444">Lipid biosynthesis</keyword>
<dbReference type="InterPro" id="IPR003758">
    <property type="entry name" value="LpxK"/>
</dbReference>
<dbReference type="OrthoDB" id="9766423at2"/>
<evidence type="ECO:0000313" key="15">
    <source>
        <dbReference type="Proteomes" id="UP000239480"/>
    </source>
</evidence>
<dbReference type="UniPathway" id="UPA00359">
    <property type="reaction ID" value="UER00482"/>
</dbReference>
<protein>
    <recommendedName>
        <fullName evidence="4 13">Tetraacyldisaccharide 4'-kinase</fullName>
        <ecNumber evidence="3 13">2.7.1.130</ecNumber>
    </recommendedName>
    <alternativeName>
        <fullName evidence="12 13">Lipid A 4'-kinase</fullName>
    </alternativeName>
</protein>
<keyword evidence="6 13" id="KW-0441">Lipid A biosynthesis</keyword>
<evidence type="ECO:0000256" key="13">
    <source>
        <dbReference type="HAMAP-Rule" id="MF_00409"/>
    </source>
</evidence>
<evidence type="ECO:0000256" key="5">
    <source>
        <dbReference type="ARBA" id="ARBA00022516"/>
    </source>
</evidence>
<sequence>MRAPRFWDTPADEPALSARLLSPLGRLYAAATARRLAGGTPYRSDVPVICIGNLNAGGTGKTPTVIALAQRLGEGTQVVSRGHGGSLEGPVRVDAAAHTAEQVGDEPLLIAAFAPVWVARDRAAGVRAAASAGAARILLDDGFQNPSVHKDLSVIVADARLGFGNGRCIPAGPLREPVHVGLARADIVLSIGDPAMQARFRSNWSPPIAEAGLPHVTGQLQPLQTGMDWSGLPALAFAGIGYPEKFFATLRALGVDLKRTEALDDHQPLTPALVTRLQNEAKLLGAQLVTTEKDAVRMPAPFRRQVLTVPVRLELDDWNPLDSLLDRLP</sequence>
<keyword evidence="11 13" id="KW-0443">Lipid metabolism</keyword>
<comment type="catalytic activity">
    <reaction evidence="13">
        <text>a lipid A disaccharide + ATP = a lipid IVA + ADP + H(+)</text>
        <dbReference type="Rhea" id="RHEA:67840"/>
        <dbReference type="ChEBI" id="CHEBI:15378"/>
        <dbReference type="ChEBI" id="CHEBI:30616"/>
        <dbReference type="ChEBI" id="CHEBI:176343"/>
        <dbReference type="ChEBI" id="CHEBI:176425"/>
        <dbReference type="ChEBI" id="CHEBI:456216"/>
        <dbReference type="EC" id="2.7.1.130"/>
    </reaction>
</comment>
<evidence type="ECO:0000256" key="11">
    <source>
        <dbReference type="ARBA" id="ARBA00023098"/>
    </source>
</evidence>
<dbReference type="HAMAP" id="MF_00409">
    <property type="entry name" value="LpxK"/>
    <property type="match status" value="1"/>
</dbReference>